<sequence length="523" mass="56251">MAVAIFATLPSVKLNPVEREVQATDEFGIDLAFTEPLFPPRSLSEFPAGGDSSEKCRVLFSDDSVFVDLGAGLSGENYYRFCGKLRNHPSILFDFESDAEGFRSFLNEASFVSAGLEKGMLSTGTDHAVAVFNGIGDVGKEVAVLIRDIALGSYKLALDPQYRAKFMNSMAEVLARLGRKIDELTWSSVWEVIRRLDPSQIDDAIQGIAHLYWEDKRELEAKEAGFGTESIRLGEATWQLLDSRTGARVAGSFAPDVAIITVSIALAPASGGSSLSLSSVGTFGRTIGTKVAGKVGRSEVLRLASPDDMAELTSLFAHSGTLSARARKALEVSHAASAAKSSRLLSLTSLVDPAKISTLASNRAMNARLKKLLYQLHSVEGAGVKPGDALGEVYRGLLGKPVPPGYFHSASLEGSNIEANYRLAREWGLFDSPENLDALRHGRSPKILNGPHAGELVDIDHRIPVKFAPELSNSPGNLILSPSSANRSRGAAIDHRMKSAVEAFEKETNWRAGPELRSMLLAP</sequence>
<keyword evidence="2" id="KW-1185">Reference proteome</keyword>
<reference evidence="1" key="1">
    <citation type="submission" date="2022-10" db="EMBL/GenBank/DDBJ databases">
        <title>Luteolibacter sp. GHJ8, whole genome shotgun sequencing project.</title>
        <authorList>
            <person name="Zhao G."/>
            <person name="Shen L."/>
        </authorList>
    </citation>
    <scope>NUCLEOTIDE SEQUENCE</scope>
    <source>
        <strain evidence="1">GHJ8</strain>
    </source>
</reference>
<protein>
    <recommendedName>
        <fullName evidence="3">A nuclease family of the HNH/ENDO VII superfamily with conserved AHH</fullName>
    </recommendedName>
</protein>
<evidence type="ECO:0000313" key="1">
    <source>
        <dbReference type="EMBL" id="MCW1912997.1"/>
    </source>
</evidence>
<dbReference type="Proteomes" id="UP001165653">
    <property type="component" value="Unassembled WGS sequence"/>
</dbReference>
<comment type="caution">
    <text evidence="1">The sequence shown here is derived from an EMBL/GenBank/DDBJ whole genome shotgun (WGS) entry which is preliminary data.</text>
</comment>
<gene>
    <name evidence="1" type="ORF">OJ996_05410</name>
</gene>
<name>A0ABT3FZH5_9BACT</name>
<evidence type="ECO:0000313" key="2">
    <source>
        <dbReference type="Proteomes" id="UP001165653"/>
    </source>
</evidence>
<evidence type="ECO:0008006" key="3">
    <source>
        <dbReference type="Google" id="ProtNLM"/>
    </source>
</evidence>
<organism evidence="1 2">
    <name type="scientific">Luteolibacter rhizosphaerae</name>
    <dbReference type="NCBI Taxonomy" id="2989719"/>
    <lineage>
        <taxon>Bacteria</taxon>
        <taxon>Pseudomonadati</taxon>
        <taxon>Verrucomicrobiota</taxon>
        <taxon>Verrucomicrobiia</taxon>
        <taxon>Verrucomicrobiales</taxon>
        <taxon>Verrucomicrobiaceae</taxon>
        <taxon>Luteolibacter</taxon>
    </lineage>
</organism>
<proteinExistence type="predicted"/>
<accession>A0ABT3FZH5</accession>
<dbReference type="EMBL" id="JAPDDR010000002">
    <property type="protein sequence ID" value="MCW1912997.1"/>
    <property type="molecule type" value="Genomic_DNA"/>
</dbReference>